<evidence type="ECO:0000313" key="2">
    <source>
        <dbReference type="Proteomes" id="UP000007844"/>
    </source>
</evidence>
<name>F3YZR1_DESAF</name>
<reference evidence="1 2" key="1">
    <citation type="journal article" date="2011" name="J. Bacteriol.">
        <title>Genome sequence of the mercury-methylating and pleomorphic Desulfovibrio africanus Strain Walvis Bay.</title>
        <authorList>
            <person name="Brown S.D."/>
            <person name="Wall J.D."/>
            <person name="Kucken A.M."/>
            <person name="Gilmour C.C."/>
            <person name="Podar M."/>
            <person name="Brandt C.C."/>
            <person name="Teshima H."/>
            <person name="Detter J.C."/>
            <person name="Han C.S."/>
            <person name="Land M.L."/>
            <person name="Lucas S."/>
            <person name="Han J."/>
            <person name="Pennacchio L."/>
            <person name="Nolan M."/>
            <person name="Pitluck S."/>
            <person name="Woyke T."/>
            <person name="Goodwin L."/>
            <person name="Palumbo A.V."/>
            <person name="Elias D.A."/>
        </authorList>
    </citation>
    <scope>NUCLEOTIDE SEQUENCE [LARGE SCALE GENOMIC DNA]</scope>
    <source>
        <strain evidence="1 2">Walvis Bay</strain>
    </source>
</reference>
<protein>
    <submittedName>
        <fullName evidence="1">Uncharacterized protein</fullName>
    </submittedName>
</protein>
<dbReference type="Proteomes" id="UP000007844">
    <property type="component" value="Chromosome"/>
</dbReference>
<organism evidence="1 2">
    <name type="scientific">Desulfocurvibacter africanus subsp. africanus str. Walvis Bay</name>
    <dbReference type="NCBI Taxonomy" id="690850"/>
    <lineage>
        <taxon>Bacteria</taxon>
        <taxon>Pseudomonadati</taxon>
        <taxon>Thermodesulfobacteriota</taxon>
        <taxon>Desulfovibrionia</taxon>
        <taxon>Desulfovibrionales</taxon>
        <taxon>Desulfovibrionaceae</taxon>
        <taxon>Desulfocurvibacter</taxon>
    </lineage>
</organism>
<dbReference type="KEGG" id="daf:Desaf_2544"/>
<proteinExistence type="predicted"/>
<dbReference type="HOGENOM" id="CLU_3117069_0_0_7"/>
<dbReference type="AlphaFoldDB" id="F3YZR1"/>
<sequence length="50" mass="5721">MRLVVMQGLPGAGKSSIMSIDFYPSNGFYRLFWMRFSTRSRSSDEIGLAR</sequence>
<keyword evidence="2" id="KW-1185">Reference proteome</keyword>
<dbReference type="EMBL" id="CP003221">
    <property type="protein sequence ID" value="EGJ50866.1"/>
    <property type="molecule type" value="Genomic_DNA"/>
</dbReference>
<gene>
    <name evidence="1" type="ORF">Desaf_2544</name>
</gene>
<evidence type="ECO:0000313" key="1">
    <source>
        <dbReference type="EMBL" id="EGJ50866.1"/>
    </source>
</evidence>
<accession>F3YZR1</accession>